<evidence type="ECO:0000256" key="2">
    <source>
        <dbReference type="ARBA" id="ARBA00023002"/>
    </source>
</evidence>
<evidence type="ECO:0000256" key="1">
    <source>
        <dbReference type="ARBA" id="ARBA00006484"/>
    </source>
</evidence>
<proteinExistence type="inferred from homology"/>
<dbReference type="SUPFAM" id="SSF51735">
    <property type="entry name" value="NAD(P)-binding Rossmann-fold domains"/>
    <property type="match status" value="1"/>
</dbReference>
<dbReference type="PRINTS" id="PR00081">
    <property type="entry name" value="GDHRDH"/>
</dbReference>
<dbReference type="EMBL" id="CAWYQH010000141">
    <property type="protein sequence ID" value="CAK8694738.1"/>
    <property type="molecule type" value="Genomic_DNA"/>
</dbReference>
<accession>A0ABP0GTU8</accession>
<keyword evidence="5" id="KW-1185">Reference proteome</keyword>
<dbReference type="Proteomes" id="UP001642483">
    <property type="component" value="Unassembled WGS sequence"/>
</dbReference>
<dbReference type="InterPro" id="IPR002347">
    <property type="entry name" value="SDR_fam"/>
</dbReference>
<evidence type="ECO:0008006" key="6">
    <source>
        <dbReference type="Google" id="ProtNLM"/>
    </source>
</evidence>
<organism evidence="4 5">
    <name type="scientific">Clavelina lepadiformis</name>
    <name type="common">Light-bulb sea squirt</name>
    <name type="synonym">Ascidia lepadiformis</name>
    <dbReference type="NCBI Taxonomy" id="159417"/>
    <lineage>
        <taxon>Eukaryota</taxon>
        <taxon>Metazoa</taxon>
        <taxon>Chordata</taxon>
        <taxon>Tunicata</taxon>
        <taxon>Ascidiacea</taxon>
        <taxon>Aplousobranchia</taxon>
        <taxon>Clavelinidae</taxon>
        <taxon>Clavelina</taxon>
    </lineage>
</organism>
<comment type="caution">
    <text evidence="4">The sequence shown here is derived from an EMBL/GenBank/DDBJ whole genome shotgun (WGS) entry which is preliminary data.</text>
</comment>
<dbReference type="Gene3D" id="3.40.50.720">
    <property type="entry name" value="NAD(P)-binding Rossmann-like Domain"/>
    <property type="match status" value="1"/>
</dbReference>
<gene>
    <name evidence="4" type="ORF">CVLEPA_LOCUS28084</name>
</gene>
<comment type="similarity">
    <text evidence="1 3">Belongs to the short-chain dehydrogenases/reductases (SDR) family.</text>
</comment>
<dbReference type="InterPro" id="IPR020904">
    <property type="entry name" value="Sc_DH/Rdtase_CS"/>
</dbReference>
<keyword evidence="2" id="KW-0560">Oxidoreductase</keyword>
<dbReference type="PRINTS" id="PR00080">
    <property type="entry name" value="SDRFAMILY"/>
</dbReference>
<evidence type="ECO:0000313" key="5">
    <source>
        <dbReference type="Proteomes" id="UP001642483"/>
    </source>
</evidence>
<evidence type="ECO:0000256" key="3">
    <source>
        <dbReference type="RuleBase" id="RU000363"/>
    </source>
</evidence>
<protein>
    <recommendedName>
        <fullName evidence="6">Dehydrogenase/reductase SDR family member 11</fullName>
    </recommendedName>
</protein>
<reference evidence="4 5" key="1">
    <citation type="submission" date="2024-02" db="EMBL/GenBank/DDBJ databases">
        <authorList>
            <person name="Daric V."/>
            <person name="Darras S."/>
        </authorList>
    </citation>
    <scope>NUCLEOTIDE SEQUENCE [LARGE SCALE GENOMIC DNA]</scope>
</reference>
<dbReference type="PANTHER" id="PTHR43115">
    <property type="entry name" value="DEHYDROGENASE/REDUCTASE SDR FAMILY MEMBER 11"/>
    <property type="match status" value="1"/>
</dbReference>
<sequence>MERWTGKVALVTGASAGIGVAIVEKLVENGMKVVGCARNSEKLNDIATRVNKTGPGEMYAQKCDLNDENDILKIFKFIKEKFGTIHICVNNAGLSHHASLMSGKTEHWREMVNVNILGLCIVTREATTLMKDTGVDDGHIININSMSGHRVTTPFYSATKFAVTALTEGLRQELRAAKSHIRTTSISPGLVETEFAYRMNPDNPERAKKMYANFHCLQSNDIANAVLFAISSPSHMEINDIHIRPTEQKS</sequence>
<name>A0ABP0GTU8_CLALP</name>
<evidence type="ECO:0000313" key="4">
    <source>
        <dbReference type="EMBL" id="CAK8694738.1"/>
    </source>
</evidence>
<dbReference type="PANTHER" id="PTHR43115:SF4">
    <property type="entry name" value="DEHYDROGENASE_REDUCTASE SDR FAMILY MEMBER 11"/>
    <property type="match status" value="1"/>
</dbReference>
<dbReference type="PROSITE" id="PS00061">
    <property type="entry name" value="ADH_SHORT"/>
    <property type="match status" value="1"/>
</dbReference>
<dbReference type="InterPro" id="IPR036291">
    <property type="entry name" value="NAD(P)-bd_dom_sf"/>
</dbReference>
<dbReference type="Pfam" id="PF00106">
    <property type="entry name" value="adh_short"/>
    <property type="match status" value="1"/>
</dbReference>